<evidence type="ECO:0000313" key="1">
    <source>
        <dbReference type="EMBL" id="NIK87080.1"/>
    </source>
</evidence>
<keyword evidence="2" id="KW-1185">Reference proteome</keyword>
<dbReference type="AlphaFoldDB" id="A0A846MVI9"/>
<dbReference type="Proteomes" id="UP000570514">
    <property type="component" value="Unassembled WGS sequence"/>
</dbReference>
<sequence>MAPLSPASRDEQRRHDAADSLIVYLSEGRKLLEFCKAVINAEEEGDQIGPVLAAAKVMNAGANIAKSLGPITLVERRSRTIVEVIQPPESKTQDLNSRFSKWGPKQEEEVRKVGEIERRLAAIVNARLEQDEAEARAKSKDGPP</sequence>
<evidence type="ECO:0000313" key="2">
    <source>
        <dbReference type="Proteomes" id="UP000570514"/>
    </source>
</evidence>
<comment type="caution">
    <text evidence="1">The sequence shown here is derived from an EMBL/GenBank/DDBJ whole genome shotgun (WGS) entry which is preliminary data.</text>
</comment>
<protein>
    <submittedName>
        <fullName evidence="1">Uncharacterized protein</fullName>
    </submittedName>
</protein>
<organism evidence="1 2">
    <name type="scientific">Rhizomicrobium palustre</name>
    <dbReference type="NCBI Taxonomy" id="189966"/>
    <lineage>
        <taxon>Bacteria</taxon>
        <taxon>Pseudomonadati</taxon>
        <taxon>Pseudomonadota</taxon>
        <taxon>Alphaproteobacteria</taxon>
        <taxon>Micropepsales</taxon>
        <taxon>Micropepsaceae</taxon>
        <taxon>Rhizomicrobium</taxon>
    </lineage>
</organism>
<gene>
    <name evidence="1" type="ORF">FHS83_000398</name>
</gene>
<accession>A0A846MVI9</accession>
<name>A0A846MVI9_9PROT</name>
<reference evidence="1 2" key="1">
    <citation type="submission" date="2020-03" db="EMBL/GenBank/DDBJ databases">
        <title>Genomic Encyclopedia of Type Strains, Phase IV (KMG-IV): sequencing the most valuable type-strain genomes for metagenomic binning, comparative biology and taxonomic classification.</title>
        <authorList>
            <person name="Goeker M."/>
        </authorList>
    </citation>
    <scope>NUCLEOTIDE SEQUENCE [LARGE SCALE GENOMIC DNA]</scope>
    <source>
        <strain evidence="1 2">DSM 19867</strain>
    </source>
</reference>
<proteinExistence type="predicted"/>
<dbReference type="EMBL" id="JAASRM010000001">
    <property type="protein sequence ID" value="NIK87080.1"/>
    <property type="molecule type" value="Genomic_DNA"/>
</dbReference>
<dbReference type="RefSeq" id="WP_167080362.1">
    <property type="nucleotide sequence ID" value="NZ_BAAADC010000001.1"/>
</dbReference>